<dbReference type="Proteomes" id="UP001497516">
    <property type="component" value="Chromosome 7"/>
</dbReference>
<evidence type="ECO:0000313" key="2">
    <source>
        <dbReference type="EMBL" id="CAL1402529.1"/>
    </source>
</evidence>
<sequence length="67" mass="7180">MEFGGEESLAVTMTKQREKGEGSLRVGNESSRFVSQSIPLPVSQIVVELESRRSKWAEGDAAIIGGG</sequence>
<evidence type="ECO:0000256" key="1">
    <source>
        <dbReference type="SAM" id="MobiDB-lite"/>
    </source>
</evidence>
<organism evidence="2 3">
    <name type="scientific">Linum trigynum</name>
    <dbReference type="NCBI Taxonomy" id="586398"/>
    <lineage>
        <taxon>Eukaryota</taxon>
        <taxon>Viridiplantae</taxon>
        <taxon>Streptophyta</taxon>
        <taxon>Embryophyta</taxon>
        <taxon>Tracheophyta</taxon>
        <taxon>Spermatophyta</taxon>
        <taxon>Magnoliopsida</taxon>
        <taxon>eudicotyledons</taxon>
        <taxon>Gunneridae</taxon>
        <taxon>Pentapetalae</taxon>
        <taxon>rosids</taxon>
        <taxon>fabids</taxon>
        <taxon>Malpighiales</taxon>
        <taxon>Linaceae</taxon>
        <taxon>Linum</taxon>
    </lineage>
</organism>
<dbReference type="AlphaFoldDB" id="A0AAV2FW47"/>
<feature type="region of interest" description="Disordered" evidence="1">
    <location>
        <begin position="1"/>
        <end position="28"/>
    </location>
</feature>
<reference evidence="2 3" key="1">
    <citation type="submission" date="2024-04" db="EMBL/GenBank/DDBJ databases">
        <authorList>
            <person name="Fracassetti M."/>
        </authorList>
    </citation>
    <scope>NUCLEOTIDE SEQUENCE [LARGE SCALE GENOMIC DNA]</scope>
</reference>
<name>A0AAV2FW47_9ROSI</name>
<proteinExistence type="predicted"/>
<evidence type="ECO:0000313" key="3">
    <source>
        <dbReference type="Proteomes" id="UP001497516"/>
    </source>
</evidence>
<dbReference type="EMBL" id="OZ034820">
    <property type="protein sequence ID" value="CAL1402529.1"/>
    <property type="molecule type" value="Genomic_DNA"/>
</dbReference>
<keyword evidence="3" id="KW-1185">Reference proteome</keyword>
<protein>
    <submittedName>
        <fullName evidence="2">Uncharacterized protein</fullName>
    </submittedName>
</protein>
<gene>
    <name evidence="2" type="ORF">LTRI10_LOCUS42521</name>
</gene>
<accession>A0AAV2FW47</accession>